<feature type="transmembrane region" description="Helical" evidence="2">
    <location>
        <begin position="28"/>
        <end position="48"/>
    </location>
</feature>
<evidence type="ECO:0000256" key="1">
    <source>
        <dbReference type="SAM" id="MobiDB-lite"/>
    </source>
</evidence>
<evidence type="ECO:0000259" key="3">
    <source>
        <dbReference type="Pfam" id="PF07423"/>
    </source>
</evidence>
<keyword evidence="2" id="KW-1133">Transmembrane helix</keyword>
<evidence type="ECO:0000256" key="2">
    <source>
        <dbReference type="SAM" id="Phobius"/>
    </source>
</evidence>
<dbReference type="Proteomes" id="UP001344888">
    <property type="component" value="Unassembled WGS sequence"/>
</dbReference>
<dbReference type="RefSeq" id="WP_326124354.1">
    <property type="nucleotide sequence ID" value="NZ_JARSFG010000020.1"/>
</dbReference>
<feature type="region of interest" description="Disordered" evidence="1">
    <location>
        <begin position="58"/>
        <end position="129"/>
    </location>
</feature>
<keyword evidence="5" id="KW-1185">Reference proteome</keyword>
<reference evidence="4 5" key="1">
    <citation type="submission" date="2023-03" db="EMBL/GenBank/DDBJ databases">
        <title>Bacillus Genome Sequencing.</title>
        <authorList>
            <person name="Dunlap C."/>
        </authorList>
    </citation>
    <scope>NUCLEOTIDE SEQUENCE [LARGE SCALE GENOMIC DNA]</scope>
    <source>
        <strain evidence="4 5">B-59205</strain>
    </source>
</reference>
<dbReference type="EMBL" id="JARSFG010000020">
    <property type="protein sequence ID" value="MEC1179852.1"/>
    <property type="molecule type" value="Genomic_DNA"/>
</dbReference>
<sequence>MADYEQTKNSRLEYRQRRQQKNNKMNRLLNYLIAFVVVLIGITSYIIFFTGDDKAVEKEPVEQPADKDVNTNDISEENHETNDNAQNETNETNEVDEPDVSDSDQQTEGTSEENDATNVTTSSTDPVVDEVVINPNWQPTKTTQTGPHTSVFQEGHIDYEEKLATVFAVVPLEQANSILWNIGNNGSADTAIAVVSSNDKTEKYRVSIEWVANEGWKPVKLEKLNTIEGSW</sequence>
<feature type="compositionally biased region" description="Polar residues" evidence="1">
    <location>
        <begin position="116"/>
        <end position="125"/>
    </location>
</feature>
<dbReference type="Pfam" id="PF07423">
    <property type="entry name" value="DUF1510"/>
    <property type="match status" value="1"/>
</dbReference>
<evidence type="ECO:0000313" key="5">
    <source>
        <dbReference type="Proteomes" id="UP001344888"/>
    </source>
</evidence>
<feature type="compositionally biased region" description="Acidic residues" evidence="1">
    <location>
        <begin position="91"/>
        <end position="102"/>
    </location>
</feature>
<dbReference type="InterPro" id="IPR009988">
    <property type="entry name" value="DUF1510"/>
</dbReference>
<evidence type="ECO:0000313" key="4">
    <source>
        <dbReference type="EMBL" id="MEC1179852.1"/>
    </source>
</evidence>
<keyword evidence="2" id="KW-0812">Transmembrane</keyword>
<feature type="compositionally biased region" description="Basic and acidic residues" evidence="1">
    <location>
        <begin position="58"/>
        <end position="82"/>
    </location>
</feature>
<keyword evidence="2" id="KW-0472">Membrane</keyword>
<comment type="caution">
    <text evidence="4">The sequence shown here is derived from an EMBL/GenBank/DDBJ whole genome shotgun (WGS) entry which is preliminary data.</text>
</comment>
<feature type="domain" description="DUF1510" evidence="3">
    <location>
        <begin position="133"/>
        <end position="224"/>
    </location>
</feature>
<accession>A0AAW9NQM4</accession>
<protein>
    <submittedName>
        <fullName evidence="4">YrrS family protein</fullName>
    </submittedName>
</protein>
<organism evidence="4 5">
    <name type="scientific">Metasolibacillus meyeri</name>
    <dbReference type="NCBI Taxonomy" id="1071052"/>
    <lineage>
        <taxon>Bacteria</taxon>
        <taxon>Bacillati</taxon>
        <taxon>Bacillota</taxon>
        <taxon>Bacilli</taxon>
        <taxon>Bacillales</taxon>
        <taxon>Caryophanaceae</taxon>
        <taxon>Metasolibacillus</taxon>
    </lineage>
</organism>
<name>A0AAW9NQM4_9BACL</name>
<gene>
    <name evidence="4" type="ORF">P9B03_15235</name>
</gene>
<proteinExistence type="predicted"/>
<dbReference type="AlphaFoldDB" id="A0AAW9NQM4"/>